<dbReference type="InterPro" id="IPR057625">
    <property type="entry name" value="TPR1-6-like_ubiquitin"/>
</dbReference>
<dbReference type="GO" id="GO:0043565">
    <property type="term" value="F:sequence-specific DNA binding"/>
    <property type="evidence" value="ECO:0007669"/>
    <property type="project" value="UniProtKB-ARBA"/>
</dbReference>
<evidence type="ECO:0000259" key="3">
    <source>
        <dbReference type="Pfam" id="PF23603"/>
    </source>
</evidence>
<dbReference type="PANTHER" id="PTHR21717:SF83">
    <property type="match status" value="1"/>
</dbReference>
<reference evidence="4 5" key="1">
    <citation type="submission" date="2014-04" db="EMBL/GenBank/DDBJ databases">
        <authorList>
            <consortium name="International Citrus Genome Consortium"/>
            <person name="Gmitter F."/>
            <person name="Chen C."/>
            <person name="Farmerie W."/>
            <person name="Harkins T."/>
            <person name="Desany B."/>
            <person name="Mohiuddin M."/>
            <person name="Kodira C."/>
            <person name="Borodovsky M."/>
            <person name="Lomsadze A."/>
            <person name="Burns P."/>
            <person name="Jenkins J."/>
            <person name="Prochnik S."/>
            <person name="Shu S."/>
            <person name="Chapman J."/>
            <person name="Pitluck S."/>
            <person name="Schmutz J."/>
            <person name="Rokhsar D."/>
        </authorList>
    </citation>
    <scope>NUCLEOTIDE SEQUENCE</scope>
</reference>
<name>A0A067D343_CITSI</name>
<feature type="region of interest" description="Disordered" evidence="2">
    <location>
        <begin position="266"/>
        <end position="286"/>
    </location>
</feature>
<dbReference type="SUPFAM" id="SSF54236">
    <property type="entry name" value="Ubiquitin-like"/>
    <property type="match status" value="1"/>
</dbReference>
<keyword evidence="1" id="KW-0238">DNA-binding</keyword>
<evidence type="ECO:0000313" key="4">
    <source>
        <dbReference type="EMBL" id="KDO37399.1"/>
    </source>
</evidence>
<dbReference type="EMBL" id="KK790820">
    <property type="protein sequence ID" value="KDO37399.1"/>
    <property type="molecule type" value="Genomic_DNA"/>
</dbReference>
<proteinExistence type="predicted"/>
<dbReference type="PANTHER" id="PTHR21717">
    <property type="entry name" value="TELOMERIC REPEAT BINDING PROTEIN"/>
    <property type="match status" value="1"/>
</dbReference>
<dbReference type="Pfam" id="PF23603">
    <property type="entry name" value="Ubiquitin_TPR1"/>
    <property type="match status" value="1"/>
</dbReference>
<gene>
    <name evidence="4" type="ORF">CISIN_1g046021mg</name>
</gene>
<dbReference type="InterPro" id="IPR031105">
    <property type="entry name" value="TRP_plant"/>
</dbReference>
<feature type="domain" description="Telomere repeat-binding protein 1-6-like ubiquitin-like" evidence="3">
    <location>
        <begin position="186"/>
        <end position="247"/>
    </location>
</feature>
<sequence>MALPRKLYHGFSGYEVPIVPHASRSSRGKVPIRKTHEDNQVCTFEILASIAGELLPSPNVVHRRSENLSGFGHGSAAPKMKDWKRKLVYFNGRSYNTHQRSQRISSTKKIKLFNQIPLSTSDGGFQCKDIFNSLDYRSNGFQQVPPEPSRGCNGKKPVKRLFGTSDITVRLFIMEGSDMPLFLDSMKLHIKSLKVPDLRIEIPATATVGSLKAMIAVLGDGLHVGIRLQGKRVRDDTKTLLQTWICHGDKRHRLGALEPKHVHITPPSHSNDCPLLSDGTSQGLTG</sequence>
<accession>A0A067D343</accession>
<evidence type="ECO:0000256" key="2">
    <source>
        <dbReference type="SAM" id="MobiDB-lite"/>
    </source>
</evidence>
<protein>
    <recommendedName>
        <fullName evidence="3">Telomere repeat-binding protein 1-6-like ubiquitin-like domain-containing protein</fullName>
    </recommendedName>
</protein>
<evidence type="ECO:0000256" key="1">
    <source>
        <dbReference type="ARBA" id="ARBA00023125"/>
    </source>
</evidence>
<dbReference type="Proteomes" id="UP000027120">
    <property type="component" value="Unassembled WGS sequence"/>
</dbReference>
<keyword evidence="5" id="KW-1185">Reference proteome</keyword>
<evidence type="ECO:0000313" key="5">
    <source>
        <dbReference type="Proteomes" id="UP000027120"/>
    </source>
</evidence>
<dbReference type="InterPro" id="IPR029071">
    <property type="entry name" value="Ubiquitin-like_domsf"/>
</dbReference>
<organism evidence="4 5">
    <name type="scientific">Citrus sinensis</name>
    <name type="common">Sweet orange</name>
    <name type="synonym">Citrus aurantium var. sinensis</name>
    <dbReference type="NCBI Taxonomy" id="2711"/>
    <lineage>
        <taxon>Eukaryota</taxon>
        <taxon>Viridiplantae</taxon>
        <taxon>Streptophyta</taxon>
        <taxon>Embryophyta</taxon>
        <taxon>Tracheophyta</taxon>
        <taxon>Spermatophyta</taxon>
        <taxon>Magnoliopsida</taxon>
        <taxon>eudicotyledons</taxon>
        <taxon>Gunneridae</taxon>
        <taxon>Pentapetalae</taxon>
        <taxon>rosids</taxon>
        <taxon>malvids</taxon>
        <taxon>Sapindales</taxon>
        <taxon>Rutaceae</taxon>
        <taxon>Aurantioideae</taxon>
        <taxon>Citrus</taxon>
    </lineage>
</organism>
<dbReference type="STRING" id="2711.A0A067D343"/>
<dbReference type="SMR" id="A0A067D343"/>
<dbReference type="AlphaFoldDB" id="A0A067D343"/>